<evidence type="ECO:0000313" key="2">
    <source>
        <dbReference type="Proteomes" id="UP000664349"/>
    </source>
</evidence>
<dbReference type="EMBL" id="JAFLRD010000002">
    <property type="protein sequence ID" value="MBO0414482.1"/>
    <property type="molecule type" value="Genomic_DNA"/>
</dbReference>
<reference evidence="1 2" key="1">
    <citation type="submission" date="2021-03" db="EMBL/GenBank/DDBJ databases">
        <title>First Case of infection caused by Chromobacterium haemolyticum derived from water in China.</title>
        <authorList>
            <person name="Chen J."/>
            <person name="Liu C."/>
        </authorList>
    </citation>
    <scope>NUCLEOTIDE SEQUENCE [LARGE SCALE GENOMIC DNA]</scope>
    <source>
        <strain evidence="1 2">WJ-5</strain>
    </source>
</reference>
<comment type="caution">
    <text evidence="1">The sequence shown here is derived from an EMBL/GenBank/DDBJ whole genome shotgun (WGS) entry which is preliminary data.</text>
</comment>
<gene>
    <name evidence="1" type="ORF">J1C50_03080</name>
</gene>
<dbReference type="Proteomes" id="UP000664349">
    <property type="component" value="Unassembled WGS sequence"/>
</dbReference>
<name>A0ABS3GHG3_9NEIS</name>
<proteinExistence type="predicted"/>
<sequence length="234" mass="25977">MSQQESVNPSANGFFSFLKTGAFLVGTVCSALQSQRNNALGEFDANDQITTAIGPLRFSRDSNEIYTVHNESETKLVVAITSTDNSGQAKFNSFIIDPKSTYIDKDKLIPASLTGKISFSSLETNTPMFFTISDWSYKNPFRILDNTLTINYRPNNGYPILRIAADKSYQDIRVTIVSQNNTVYNFGPVSIDPEEVSVDIPCPQGMEATIPFKLFNVWFTPTDQATLNKIPSVI</sequence>
<accession>A0ABS3GHG3</accession>
<organism evidence="1 2">
    <name type="scientific">Chromobacterium haemolyticum</name>
    <dbReference type="NCBI Taxonomy" id="394935"/>
    <lineage>
        <taxon>Bacteria</taxon>
        <taxon>Pseudomonadati</taxon>
        <taxon>Pseudomonadota</taxon>
        <taxon>Betaproteobacteria</taxon>
        <taxon>Neisseriales</taxon>
        <taxon>Chromobacteriaceae</taxon>
        <taxon>Chromobacterium</taxon>
    </lineage>
</organism>
<protein>
    <submittedName>
        <fullName evidence="1">Uncharacterized protein</fullName>
    </submittedName>
</protein>
<keyword evidence="2" id="KW-1185">Reference proteome</keyword>
<evidence type="ECO:0000313" key="1">
    <source>
        <dbReference type="EMBL" id="MBO0414482.1"/>
    </source>
</evidence>
<dbReference type="RefSeq" id="WP_152596932.1">
    <property type="nucleotide sequence ID" value="NZ_JAEILV010000002.1"/>
</dbReference>